<name>A0A7G9Z0P9_9EURY</name>
<evidence type="ECO:0000313" key="1">
    <source>
        <dbReference type="EMBL" id="QNO53833.1"/>
    </source>
</evidence>
<sequence>MVEEEIQASYLNGVCDCYYVLIIGRMPGIYSGVNTKGWYNQVGNNGTNTI</sequence>
<gene>
    <name evidence="1" type="ORF">ALDDBJOO_00009</name>
</gene>
<dbReference type="AlphaFoldDB" id="A0A7G9Z0P9"/>
<organism evidence="1">
    <name type="scientific">Candidatus Methanophagaceae archaeon ANME-1 ERB6</name>
    <dbReference type="NCBI Taxonomy" id="2759912"/>
    <lineage>
        <taxon>Archaea</taxon>
        <taxon>Methanobacteriati</taxon>
        <taxon>Methanobacteriota</taxon>
        <taxon>Stenosarchaea group</taxon>
        <taxon>Methanomicrobia</taxon>
        <taxon>Candidatus Methanophagales</taxon>
        <taxon>Candidatus Methanophagaceae</taxon>
    </lineage>
</organism>
<accession>A0A7G9Z0P9</accession>
<dbReference type="EMBL" id="MT631553">
    <property type="protein sequence ID" value="QNO53833.1"/>
    <property type="molecule type" value="Genomic_DNA"/>
</dbReference>
<reference evidence="1" key="1">
    <citation type="submission" date="2020-06" db="EMBL/GenBank/DDBJ databases">
        <title>Unique genomic features of the anaerobic methanotrophic archaea.</title>
        <authorList>
            <person name="Chadwick G.L."/>
            <person name="Skennerton C.T."/>
            <person name="Laso-Perez R."/>
            <person name="Leu A.O."/>
            <person name="Speth D.R."/>
            <person name="Yu H."/>
            <person name="Morgan-Lang C."/>
            <person name="Hatzenpichler R."/>
            <person name="Goudeau D."/>
            <person name="Malmstrom R."/>
            <person name="Brazelton W.J."/>
            <person name="Woyke T."/>
            <person name="Hallam S.J."/>
            <person name="Tyson G.W."/>
            <person name="Wegener G."/>
            <person name="Boetius A."/>
            <person name="Orphan V."/>
        </authorList>
    </citation>
    <scope>NUCLEOTIDE SEQUENCE</scope>
</reference>
<protein>
    <submittedName>
        <fullName evidence="1">Uncharacterized protein</fullName>
    </submittedName>
</protein>
<proteinExistence type="predicted"/>